<keyword evidence="2" id="KW-1185">Reference proteome</keyword>
<proteinExistence type="predicted"/>
<gene>
    <name evidence="1" type="ORF">NUW58_g8535</name>
</gene>
<sequence>MVEVMRISSRGQCPPDTMEMDMAEISSRLMTSTLGSIQEEFEKGGAEEKNSKNGVLHVPPRRAFTTTDYLLPTAPVSREGRGGKSCIGECTERGVAGLLLVFGLKGDGCIASVRARSESIVGVVDRQRDCHA</sequence>
<dbReference type="EMBL" id="JAPDGR010002648">
    <property type="protein sequence ID" value="KAJ2974816.1"/>
    <property type="molecule type" value="Genomic_DNA"/>
</dbReference>
<organism evidence="1 2">
    <name type="scientific">Xylaria curta</name>
    <dbReference type="NCBI Taxonomy" id="42375"/>
    <lineage>
        <taxon>Eukaryota</taxon>
        <taxon>Fungi</taxon>
        <taxon>Dikarya</taxon>
        <taxon>Ascomycota</taxon>
        <taxon>Pezizomycotina</taxon>
        <taxon>Sordariomycetes</taxon>
        <taxon>Xylariomycetidae</taxon>
        <taxon>Xylariales</taxon>
        <taxon>Xylariaceae</taxon>
        <taxon>Xylaria</taxon>
    </lineage>
</organism>
<evidence type="ECO:0000313" key="1">
    <source>
        <dbReference type="EMBL" id="KAJ2974816.1"/>
    </source>
</evidence>
<accession>A0ACC1N8K5</accession>
<comment type="caution">
    <text evidence="1">The sequence shown here is derived from an EMBL/GenBank/DDBJ whole genome shotgun (WGS) entry which is preliminary data.</text>
</comment>
<name>A0ACC1N8K5_9PEZI</name>
<reference evidence="1" key="1">
    <citation type="submission" date="2022-10" db="EMBL/GenBank/DDBJ databases">
        <title>Genome Sequence of Xylaria curta.</title>
        <authorList>
            <person name="Buettner E."/>
        </authorList>
    </citation>
    <scope>NUCLEOTIDE SEQUENCE</scope>
    <source>
        <strain evidence="1">Babe10</strain>
    </source>
</reference>
<evidence type="ECO:0000313" key="2">
    <source>
        <dbReference type="Proteomes" id="UP001143856"/>
    </source>
</evidence>
<dbReference type="Proteomes" id="UP001143856">
    <property type="component" value="Unassembled WGS sequence"/>
</dbReference>
<protein>
    <submittedName>
        <fullName evidence="1">Uncharacterized protein</fullName>
    </submittedName>
</protein>